<organism evidence="1 2">
    <name type="scientific">Microbacterium rhizosphaerae</name>
    <dbReference type="NCBI Taxonomy" id="1678237"/>
    <lineage>
        <taxon>Bacteria</taxon>
        <taxon>Bacillati</taxon>
        <taxon>Actinomycetota</taxon>
        <taxon>Actinomycetes</taxon>
        <taxon>Micrococcales</taxon>
        <taxon>Microbacteriaceae</taxon>
        <taxon>Microbacterium</taxon>
    </lineage>
</organism>
<dbReference type="EMBL" id="CP139368">
    <property type="protein sequence ID" value="WPR88328.1"/>
    <property type="molecule type" value="Genomic_DNA"/>
</dbReference>
<proteinExistence type="predicted"/>
<accession>A0ABZ0SHE3</accession>
<reference evidence="1 2" key="1">
    <citation type="submission" date="2023-11" db="EMBL/GenBank/DDBJ databases">
        <title>Genome sequence of Microbacterium rhizosphaerae KACC 19337.</title>
        <authorList>
            <person name="Choi H."/>
            <person name="Kim S."/>
            <person name="Kim Y."/>
            <person name="Kwon S.-W."/>
            <person name="Heo J."/>
        </authorList>
    </citation>
    <scope>NUCLEOTIDE SEQUENCE [LARGE SCALE GENOMIC DNA]</scope>
    <source>
        <strain evidence="1 2">KACC 19337</strain>
    </source>
</reference>
<keyword evidence="2" id="KW-1185">Reference proteome</keyword>
<evidence type="ECO:0008006" key="3">
    <source>
        <dbReference type="Google" id="ProtNLM"/>
    </source>
</evidence>
<sequence length="516" mass="53198">MTIQSPQPDFVVPDGQALHVAGVATGTGGFEPVLVDAVQVSVDGGPAVAATKHVVAHQKVPTVTFSASVAVGDQPGAHTVTVVVTDDNQAHASASVQVLRDISVVVPPPAILIDLEPPFPTTADDPSVQDLVGTVAQTLATQASQLTSAGLLLVGPNVIATQDGSGIPILRLGVWLLDAGFPVQPPAPPQFPLPRLSPPQAVAGFALVPPLRRGHRTGFTDTPFGVRVPETTLQRLADFARVQAGNSDVESITVTLSAPATASTVVSGSHLGISFSIDIEETLSVAPVAGVDPPQSIPHVDSEYSTNVGSFLDWLIGALIPIVGGILVIGSVELAENADQVPGVVTGLLSGLPGRVAVHNTSLPAQAQSQFDFPQVVLDWSAFGVNDDGLEGAGDAIIAERNQAGARLTVAGPGSLNIPHGEFDVDTVYRLQLWQIRPDDGGLTWRFHPPVGTEHTGTADPGVLAEGADVDFDFVLPPHSLQGTFTISATAIETCGTDATKTISATATKSILVRTH</sequence>
<dbReference type="Proteomes" id="UP001323798">
    <property type="component" value="Chromosome"/>
</dbReference>
<dbReference type="Gene3D" id="2.60.40.10">
    <property type="entry name" value="Immunoglobulins"/>
    <property type="match status" value="1"/>
</dbReference>
<name>A0ABZ0SHE3_9MICO</name>
<evidence type="ECO:0000313" key="2">
    <source>
        <dbReference type="Proteomes" id="UP001323798"/>
    </source>
</evidence>
<protein>
    <recommendedName>
        <fullName evidence="3">PASTA domain-containing protein</fullName>
    </recommendedName>
</protein>
<dbReference type="InterPro" id="IPR013783">
    <property type="entry name" value="Ig-like_fold"/>
</dbReference>
<evidence type="ECO:0000313" key="1">
    <source>
        <dbReference type="EMBL" id="WPR88328.1"/>
    </source>
</evidence>
<gene>
    <name evidence="1" type="ORF">SM116_11095</name>
</gene>
<dbReference type="RefSeq" id="WP_320941048.1">
    <property type="nucleotide sequence ID" value="NZ_BAABEU010000010.1"/>
</dbReference>